<evidence type="ECO:0000259" key="4">
    <source>
        <dbReference type="Pfam" id="PF00535"/>
    </source>
</evidence>
<evidence type="ECO:0000313" key="6">
    <source>
        <dbReference type="EMBL" id="MFC1852049.1"/>
    </source>
</evidence>
<dbReference type="EC" id="2.4.-.-" evidence="6"/>
<evidence type="ECO:0000256" key="1">
    <source>
        <dbReference type="ARBA" id="ARBA00006739"/>
    </source>
</evidence>
<dbReference type="Pfam" id="PF13632">
    <property type="entry name" value="Glyco_trans_2_3"/>
    <property type="match status" value="1"/>
</dbReference>
<dbReference type="Pfam" id="PF00535">
    <property type="entry name" value="Glycos_transf_2"/>
    <property type="match status" value="1"/>
</dbReference>
<comment type="similarity">
    <text evidence="1">Belongs to the glycosyltransferase 2 family.</text>
</comment>
<protein>
    <submittedName>
        <fullName evidence="6">Glycosyltransferase family 2 protein</fullName>
        <ecNumber evidence="6">2.4.-.-</ecNumber>
    </submittedName>
</protein>
<dbReference type="InterPro" id="IPR029044">
    <property type="entry name" value="Nucleotide-diphossugar_trans"/>
</dbReference>
<keyword evidence="2 6" id="KW-0328">Glycosyltransferase</keyword>
<dbReference type="SUPFAM" id="SSF53448">
    <property type="entry name" value="Nucleotide-diphospho-sugar transferases"/>
    <property type="match status" value="1"/>
</dbReference>
<dbReference type="Gene3D" id="3.90.550.10">
    <property type="entry name" value="Spore Coat Polysaccharide Biosynthesis Protein SpsA, Chain A"/>
    <property type="match status" value="1"/>
</dbReference>
<accession>A0ABV6Z0T1</accession>
<dbReference type="PANTHER" id="PTHR43179">
    <property type="entry name" value="RHAMNOSYLTRANSFERASE WBBL"/>
    <property type="match status" value="1"/>
</dbReference>
<name>A0ABV6Z0T1_UNCC1</name>
<evidence type="ECO:0000256" key="3">
    <source>
        <dbReference type="ARBA" id="ARBA00022679"/>
    </source>
</evidence>
<organism evidence="6 7">
    <name type="scientific">candidate division CSSED10-310 bacterium</name>
    <dbReference type="NCBI Taxonomy" id="2855610"/>
    <lineage>
        <taxon>Bacteria</taxon>
        <taxon>Bacteria division CSSED10-310</taxon>
    </lineage>
</organism>
<evidence type="ECO:0000259" key="5">
    <source>
        <dbReference type="Pfam" id="PF13632"/>
    </source>
</evidence>
<proteinExistence type="inferred from homology"/>
<dbReference type="InterPro" id="IPR001173">
    <property type="entry name" value="Glyco_trans_2-like"/>
</dbReference>
<dbReference type="Proteomes" id="UP001594351">
    <property type="component" value="Unassembled WGS sequence"/>
</dbReference>
<reference evidence="6 7" key="1">
    <citation type="submission" date="2024-09" db="EMBL/GenBank/DDBJ databases">
        <title>Laminarin stimulates single cell rates of sulfate reduction while oxygen inhibits transcriptomic activity in coastal marine sediment.</title>
        <authorList>
            <person name="Lindsay M."/>
            <person name="Orcutt B."/>
            <person name="Emerson D."/>
            <person name="Stepanauskas R."/>
            <person name="D'Angelo T."/>
        </authorList>
    </citation>
    <scope>NUCLEOTIDE SEQUENCE [LARGE SCALE GENOMIC DNA]</scope>
    <source>
        <strain evidence="6">SAG AM-311-K15</strain>
    </source>
</reference>
<dbReference type="CDD" id="cd04186">
    <property type="entry name" value="GT_2_like_c"/>
    <property type="match status" value="1"/>
</dbReference>
<feature type="domain" description="Glycosyltransferase 2-like" evidence="5">
    <location>
        <begin position="144"/>
        <end position="228"/>
    </location>
</feature>
<keyword evidence="7" id="KW-1185">Reference proteome</keyword>
<feature type="domain" description="Glycosyltransferase 2-like" evidence="4">
    <location>
        <begin position="11"/>
        <end position="141"/>
    </location>
</feature>
<keyword evidence="3 6" id="KW-0808">Transferase</keyword>
<gene>
    <name evidence="6" type="ORF">ACFL27_17790</name>
</gene>
<evidence type="ECO:0000313" key="7">
    <source>
        <dbReference type="Proteomes" id="UP001594351"/>
    </source>
</evidence>
<evidence type="ECO:0000256" key="2">
    <source>
        <dbReference type="ARBA" id="ARBA00022676"/>
    </source>
</evidence>
<dbReference type="PANTHER" id="PTHR43179:SF12">
    <property type="entry name" value="GALACTOFURANOSYLTRANSFERASE GLFT2"/>
    <property type="match status" value="1"/>
</dbReference>
<comment type="caution">
    <text evidence="6">The sequence shown here is derived from an EMBL/GenBank/DDBJ whole genome shotgun (WGS) entry which is preliminary data.</text>
</comment>
<dbReference type="GO" id="GO:0016757">
    <property type="term" value="F:glycosyltransferase activity"/>
    <property type="evidence" value="ECO:0007669"/>
    <property type="project" value="UniProtKB-KW"/>
</dbReference>
<sequence length="296" mass="34098">MERESKPVLASIILLSLLRKSHTQRCIDSIFKFTPGTFEIIIVDMGYSDTITAWLKRFSQKRENIRVIFNSENVGTARGRNQAIDIASGKYLIFMDNDVVVTESWMDSLLTTAESSEMIGACGAKVISGNHKVLMPPFSFKAYRDSGYLTRIGLELTKAYHKDDQVVNKECHVQWYPTTCLLVKREAIDMVGGFDENLFLAEEDKDLSLNLEKHGYELVYVPTCCIYHIRTGSSVEYLKIRGDVKTLKNDIAYFQQKWGCQVFIDCYKSYLRQIGLSDKEIEYKKRFDFFCNVIDR</sequence>
<dbReference type="EMBL" id="JBHPBY010000258">
    <property type="protein sequence ID" value="MFC1852049.1"/>
    <property type="molecule type" value="Genomic_DNA"/>
</dbReference>